<dbReference type="Proteomes" id="UP000657075">
    <property type="component" value="Unassembled WGS sequence"/>
</dbReference>
<name>A0A830EHA3_9CREN</name>
<reference evidence="4" key="3">
    <citation type="submission" date="2022-09" db="EMBL/GenBank/DDBJ databases">
        <title>Complete genome sequence of Vulcanisaeta souniana.</title>
        <authorList>
            <person name="Kato S."/>
            <person name="Itoh T."/>
            <person name="Ohkuma M."/>
        </authorList>
    </citation>
    <scope>NUCLEOTIDE SEQUENCE [LARGE SCALE GENOMIC DNA]</scope>
    <source>
        <strain evidence="4">JCM 11219</strain>
    </source>
</reference>
<proteinExistence type="predicted"/>
<reference evidence="2" key="2">
    <citation type="submission" date="2020-09" db="EMBL/GenBank/DDBJ databases">
        <authorList>
            <person name="Sun Q."/>
            <person name="Ohkuma M."/>
        </authorList>
    </citation>
    <scope>NUCLEOTIDE SEQUENCE</scope>
    <source>
        <strain evidence="2">JCM 11219</strain>
    </source>
</reference>
<evidence type="ECO:0000313" key="1">
    <source>
        <dbReference type="EMBL" id="BDR92574.1"/>
    </source>
</evidence>
<dbReference type="OrthoDB" id="27221at2157"/>
<protein>
    <submittedName>
        <fullName evidence="2">Uncharacterized protein</fullName>
    </submittedName>
</protein>
<organism evidence="2 3">
    <name type="scientific">Vulcanisaeta souniana JCM 11219</name>
    <dbReference type="NCBI Taxonomy" id="1293586"/>
    <lineage>
        <taxon>Archaea</taxon>
        <taxon>Thermoproteota</taxon>
        <taxon>Thermoprotei</taxon>
        <taxon>Thermoproteales</taxon>
        <taxon>Thermoproteaceae</taxon>
        <taxon>Vulcanisaeta</taxon>
    </lineage>
</organism>
<evidence type="ECO:0000313" key="3">
    <source>
        <dbReference type="Proteomes" id="UP000657075"/>
    </source>
</evidence>
<keyword evidence="4" id="KW-1185">Reference proteome</keyword>
<evidence type="ECO:0000313" key="2">
    <source>
        <dbReference type="EMBL" id="GGI82832.1"/>
    </source>
</evidence>
<dbReference type="Proteomes" id="UP001060771">
    <property type="component" value="Chromosome"/>
</dbReference>
<sequence>MGTAGGSIDVKEAVKKTAQLIIASFSIKPSECVLRNYDTITKNAINTLIKLFPELSNDVNALVGKFAEIQENVKKLIGTTDISEYADSILTIFTVYNVNPGLYAAFTALQATEAIKTCGDSDAKFFLARTILAGALPFDLYTTLLDYLNMDRTFPINLFKALLESSK</sequence>
<dbReference type="EMBL" id="BMNM01000009">
    <property type="protein sequence ID" value="GGI82832.1"/>
    <property type="molecule type" value="Genomic_DNA"/>
</dbReference>
<evidence type="ECO:0000313" key="4">
    <source>
        <dbReference type="Proteomes" id="UP001060771"/>
    </source>
</evidence>
<dbReference type="RefSeq" id="WP_188603753.1">
    <property type="nucleotide sequence ID" value="NZ_AP026830.1"/>
</dbReference>
<reference evidence="1" key="4">
    <citation type="journal article" date="2023" name="Microbiol. Resour. Announc.">
        <title>Complete Genome Sequence of Vulcanisaeta souniana Strain IC-059, a Hyperthermophilic Archaeon Isolated from Hot Spring Water in Japan.</title>
        <authorList>
            <person name="Kato S."/>
            <person name="Itoh T."/>
            <person name="Wu L."/>
            <person name="Ma J."/>
            <person name="Ohkuma M."/>
        </authorList>
    </citation>
    <scope>NUCLEOTIDE SEQUENCE</scope>
    <source>
        <strain evidence="1">JCM 11219</strain>
    </source>
</reference>
<dbReference type="GeneID" id="76207213"/>
<accession>A0A830EHA3</accession>
<dbReference type="AlphaFoldDB" id="A0A830EHA3"/>
<gene>
    <name evidence="2" type="ORF">GCM10007112_19500</name>
    <name evidence="1" type="ORF">Vsou_16670</name>
</gene>
<dbReference type="EMBL" id="AP026830">
    <property type="protein sequence ID" value="BDR92574.1"/>
    <property type="molecule type" value="Genomic_DNA"/>
</dbReference>
<reference evidence="2" key="1">
    <citation type="journal article" date="2014" name="Int. J. Syst. Evol. Microbiol.">
        <title>Complete genome sequence of Corynebacterium casei LMG S-19264T (=DSM 44701T), isolated from a smear-ripened cheese.</title>
        <authorList>
            <consortium name="US DOE Joint Genome Institute (JGI-PGF)"/>
            <person name="Walter F."/>
            <person name="Albersmeier A."/>
            <person name="Kalinowski J."/>
            <person name="Ruckert C."/>
        </authorList>
    </citation>
    <scope>NUCLEOTIDE SEQUENCE</scope>
    <source>
        <strain evidence="2">JCM 11219</strain>
    </source>
</reference>